<organism evidence="5 6">
    <name type="scientific">Mytilus coruscus</name>
    <name type="common">Sea mussel</name>
    <dbReference type="NCBI Taxonomy" id="42192"/>
    <lineage>
        <taxon>Eukaryota</taxon>
        <taxon>Metazoa</taxon>
        <taxon>Spiralia</taxon>
        <taxon>Lophotrochozoa</taxon>
        <taxon>Mollusca</taxon>
        <taxon>Bivalvia</taxon>
        <taxon>Autobranchia</taxon>
        <taxon>Pteriomorphia</taxon>
        <taxon>Mytilida</taxon>
        <taxon>Mytiloidea</taxon>
        <taxon>Mytilidae</taxon>
        <taxon>Mytilinae</taxon>
        <taxon>Mytilus</taxon>
    </lineage>
</organism>
<dbReference type="InterPro" id="IPR008983">
    <property type="entry name" value="Tumour_necrosis_fac-like_dom"/>
</dbReference>
<evidence type="ECO:0000313" key="5">
    <source>
        <dbReference type="EMBL" id="CAC5396758.1"/>
    </source>
</evidence>
<dbReference type="InterPro" id="IPR001073">
    <property type="entry name" value="C1q_dom"/>
</dbReference>
<dbReference type="PROSITE" id="PS50871">
    <property type="entry name" value="C1Q"/>
    <property type="match status" value="1"/>
</dbReference>
<dbReference type="GO" id="GO:0005576">
    <property type="term" value="C:extracellular region"/>
    <property type="evidence" value="ECO:0007669"/>
    <property type="project" value="UniProtKB-SubCell"/>
</dbReference>
<keyword evidence="3" id="KW-0732">Signal</keyword>
<dbReference type="Gene3D" id="2.60.120.40">
    <property type="match status" value="1"/>
</dbReference>
<evidence type="ECO:0000256" key="1">
    <source>
        <dbReference type="ARBA" id="ARBA00004613"/>
    </source>
</evidence>
<reference evidence="5 6" key="1">
    <citation type="submission" date="2020-06" db="EMBL/GenBank/DDBJ databases">
        <authorList>
            <person name="Li R."/>
            <person name="Bekaert M."/>
        </authorList>
    </citation>
    <scope>NUCLEOTIDE SEQUENCE [LARGE SCALE GENOMIC DNA]</scope>
    <source>
        <strain evidence="6">wild</strain>
    </source>
</reference>
<dbReference type="InterPro" id="IPR050822">
    <property type="entry name" value="Cerebellin_Synaptic_Org"/>
</dbReference>
<gene>
    <name evidence="5" type="ORF">MCOR_31276</name>
</gene>
<evidence type="ECO:0000259" key="4">
    <source>
        <dbReference type="PROSITE" id="PS50871"/>
    </source>
</evidence>
<dbReference type="Pfam" id="PF00386">
    <property type="entry name" value="C1q"/>
    <property type="match status" value="1"/>
</dbReference>
<name>A0A6J8CJZ1_MYTCO</name>
<evidence type="ECO:0000256" key="2">
    <source>
        <dbReference type="ARBA" id="ARBA00022525"/>
    </source>
</evidence>
<dbReference type="SUPFAM" id="SSF49842">
    <property type="entry name" value="TNF-like"/>
    <property type="match status" value="1"/>
</dbReference>
<evidence type="ECO:0000313" key="6">
    <source>
        <dbReference type="Proteomes" id="UP000507470"/>
    </source>
</evidence>
<protein>
    <recommendedName>
        <fullName evidence="4">C1q domain-containing protein</fullName>
    </recommendedName>
</protein>
<dbReference type="PANTHER" id="PTHR22923">
    <property type="entry name" value="CEREBELLIN-RELATED"/>
    <property type="match status" value="1"/>
</dbReference>
<dbReference type="PANTHER" id="PTHR22923:SF116">
    <property type="entry name" value="C1Q DOMAIN-CONTAINING PROTEIN"/>
    <property type="match status" value="1"/>
</dbReference>
<keyword evidence="6" id="KW-1185">Reference proteome</keyword>
<dbReference type="OrthoDB" id="6154955at2759"/>
<feature type="domain" description="C1q" evidence="4">
    <location>
        <begin position="25"/>
        <end position="150"/>
    </location>
</feature>
<accession>A0A6J8CJZ1</accession>
<proteinExistence type="predicted"/>
<sequence>MSITEDLFHMLMNKLSSSSKCECKDSYRRTAFTAILKTNIRVNVNYIFKFDKIEVNQGNNYKSETGVFTAPRNGLYHFSCTIQVNRAGNKYFFLMKNSSIYLRGYIVNTNYGSQTKSMIMDLEKGDYVYVKSGSNYNVQKEYFYFSGYFL</sequence>
<dbReference type="AlphaFoldDB" id="A0A6J8CJZ1"/>
<dbReference type="EMBL" id="CACVKT020005642">
    <property type="protein sequence ID" value="CAC5396758.1"/>
    <property type="molecule type" value="Genomic_DNA"/>
</dbReference>
<keyword evidence="2" id="KW-0964">Secreted</keyword>
<dbReference type="PRINTS" id="PR00007">
    <property type="entry name" value="COMPLEMNTC1Q"/>
</dbReference>
<dbReference type="SMART" id="SM00110">
    <property type="entry name" value="C1Q"/>
    <property type="match status" value="1"/>
</dbReference>
<dbReference type="Proteomes" id="UP000507470">
    <property type="component" value="Unassembled WGS sequence"/>
</dbReference>
<comment type="subcellular location">
    <subcellularLocation>
        <location evidence="1">Secreted</location>
    </subcellularLocation>
</comment>
<evidence type="ECO:0000256" key="3">
    <source>
        <dbReference type="ARBA" id="ARBA00022729"/>
    </source>
</evidence>